<dbReference type="Gene3D" id="3.30.428.10">
    <property type="entry name" value="HIT-like"/>
    <property type="match status" value="1"/>
</dbReference>
<dbReference type="EMBL" id="PDNB01000003">
    <property type="protein sequence ID" value="PGH18552.1"/>
    <property type="molecule type" value="Genomic_DNA"/>
</dbReference>
<feature type="active site" description="Tele-AMP-histidine intermediate" evidence="1">
    <location>
        <position position="159"/>
    </location>
</feature>
<evidence type="ECO:0000313" key="7">
    <source>
        <dbReference type="Proteomes" id="UP000223968"/>
    </source>
</evidence>
<evidence type="ECO:0000259" key="5">
    <source>
        <dbReference type="PROSITE" id="PS51084"/>
    </source>
</evidence>
<dbReference type="GO" id="GO:0009117">
    <property type="term" value="P:nucleotide metabolic process"/>
    <property type="evidence" value="ECO:0007669"/>
    <property type="project" value="TreeGrafter"/>
</dbReference>
<feature type="region of interest" description="Disordered" evidence="4">
    <location>
        <begin position="42"/>
        <end position="65"/>
    </location>
</feature>
<dbReference type="PANTHER" id="PTHR46648">
    <property type="entry name" value="HIT FAMILY PROTEIN 1"/>
    <property type="match status" value="1"/>
</dbReference>
<reference evidence="6 7" key="1">
    <citation type="submission" date="2017-10" db="EMBL/GenBank/DDBJ databases">
        <title>Comparative genomics in systemic dimorphic fungi from Ajellomycetaceae.</title>
        <authorList>
            <person name="Munoz J.F."/>
            <person name="Mcewen J.G."/>
            <person name="Clay O.K."/>
            <person name="Cuomo C.A."/>
        </authorList>
    </citation>
    <scope>NUCLEOTIDE SEQUENCE [LARGE SCALE GENOMIC DNA]</scope>
    <source>
        <strain evidence="6 7">UAMH5409</strain>
    </source>
</reference>
<dbReference type="GO" id="GO:0003824">
    <property type="term" value="F:catalytic activity"/>
    <property type="evidence" value="ECO:0007669"/>
    <property type="project" value="InterPro"/>
</dbReference>
<dbReference type="Proteomes" id="UP000223968">
    <property type="component" value="Unassembled WGS sequence"/>
</dbReference>
<dbReference type="PROSITE" id="PS00892">
    <property type="entry name" value="HIT_1"/>
    <property type="match status" value="1"/>
</dbReference>
<organism evidence="6 7">
    <name type="scientific">Helicocarpus griseus UAMH5409</name>
    <dbReference type="NCBI Taxonomy" id="1447875"/>
    <lineage>
        <taxon>Eukaryota</taxon>
        <taxon>Fungi</taxon>
        <taxon>Dikarya</taxon>
        <taxon>Ascomycota</taxon>
        <taxon>Pezizomycotina</taxon>
        <taxon>Eurotiomycetes</taxon>
        <taxon>Eurotiomycetidae</taxon>
        <taxon>Onygenales</taxon>
        <taxon>Ajellomycetaceae</taxon>
        <taxon>Helicocarpus</taxon>
    </lineage>
</organism>
<evidence type="ECO:0000313" key="6">
    <source>
        <dbReference type="EMBL" id="PGH18552.1"/>
    </source>
</evidence>
<dbReference type="Pfam" id="PF01230">
    <property type="entry name" value="HIT"/>
    <property type="match status" value="1"/>
</dbReference>
<comment type="caution">
    <text evidence="6">The sequence shown here is derived from an EMBL/GenBank/DDBJ whole genome shotgun (WGS) entry which is preliminary data.</text>
</comment>
<dbReference type="AlphaFoldDB" id="A0A2B7YCF8"/>
<dbReference type="InterPro" id="IPR036265">
    <property type="entry name" value="HIT-like_sf"/>
</dbReference>
<keyword evidence="7" id="KW-1185">Reference proteome</keyword>
<proteinExistence type="predicted"/>
<dbReference type="PRINTS" id="PR00332">
    <property type="entry name" value="HISTRIAD"/>
</dbReference>
<dbReference type="InterPro" id="IPR001310">
    <property type="entry name" value="Histidine_triad_HIT"/>
</dbReference>
<dbReference type="OrthoDB" id="1915375at2759"/>
<evidence type="ECO:0000256" key="4">
    <source>
        <dbReference type="SAM" id="MobiDB-lite"/>
    </source>
</evidence>
<accession>A0A2B7YCF8</accession>
<dbReference type="InterPro" id="IPR011146">
    <property type="entry name" value="HIT-like"/>
</dbReference>
<dbReference type="PROSITE" id="PS51084">
    <property type="entry name" value="HIT_2"/>
    <property type="match status" value="1"/>
</dbReference>
<evidence type="ECO:0000256" key="1">
    <source>
        <dbReference type="PIRSR" id="PIRSR601310-1"/>
    </source>
</evidence>
<dbReference type="STRING" id="1447875.A0A2B7YCF8"/>
<dbReference type="SUPFAM" id="SSF54197">
    <property type="entry name" value="HIT-like"/>
    <property type="match status" value="1"/>
</dbReference>
<dbReference type="InterPro" id="IPR019808">
    <property type="entry name" value="Histidine_triad_CS"/>
</dbReference>
<sequence>MATGLWQHPSQMRTNPYPLPHLPSSPACPFCAIAAAHPPFPPSRLDLPKGPSSNPDNDDGPPEQQTHLILSTKHVLAFLDIMPLTRGHVLVISRGHYEKLADVGIEVGRELGKWLPILSRVVTRTILGTELDSRGEDPMHWNVVQNNGSRASQTVPHVHFHIIPRPPLDTNTPAKGGWMMFGRGQRDSLDDDEAQETVAQLRVELAKEVLRVKEEEGVNLDLDGYLVEQARGRGLEKL</sequence>
<feature type="short sequence motif" description="Histidine triad motif" evidence="2 3">
    <location>
        <begin position="157"/>
        <end position="161"/>
    </location>
</feature>
<protein>
    <recommendedName>
        <fullName evidence="5">HIT domain-containing protein</fullName>
    </recommendedName>
</protein>
<evidence type="ECO:0000256" key="3">
    <source>
        <dbReference type="PROSITE-ProRule" id="PRU00464"/>
    </source>
</evidence>
<name>A0A2B7YCF8_9EURO</name>
<feature type="domain" description="HIT" evidence="5">
    <location>
        <begin position="55"/>
        <end position="172"/>
    </location>
</feature>
<evidence type="ECO:0000256" key="2">
    <source>
        <dbReference type="PIRSR" id="PIRSR601310-3"/>
    </source>
</evidence>
<dbReference type="PANTHER" id="PTHR46648:SF2">
    <property type="entry name" value="HIT DOMAIN-CONTAINING PROTEIN"/>
    <property type="match status" value="1"/>
</dbReference>
<gene>
    <name evidence="6" type="ORF">AJ79_00331</name>
</gene>